<reference evidence="3" key="1">
    <citation type="submission" date="2016-11" db="EMBL/GenBank/DDBJ databases">
        <authorList>
            <person name="Varghese N."/>
            <person name="Submissions S."/>
        </authorList>
    </citation>
    <scope>NUCLEOTIDE SEQUENCE [LARGE SCALE GENOMIC DNA]</scope>
    <source>
        <strain evidence="3">DSM 15285</strain>
    </source>
</reference>
<keyword evidence="3" id="KW-1185">Reference proteome</keyword>
<dbReference type="Pfam" id="PF01381">
    <property type="entry name" value="HTH_3"/>
    <property type="match status" value="1"/>
</dbReference>
<dbReference type="EMBL" id="FQXH01000005">
    <property type="protein sequence ID" value="SHG89581.1"/>
    <property type="molecule type" value="Genomic_DNA"/>
</dbReference>
<feature type="domain" description="HTH cro/C1-type" evidence="1">
    <location>
        <begin position="12"/>
        <end position="68"/>
    </location>
</feature>
<dbReference type="RefSeq" id="WP_084601865.1">
    <property type="nucleotide sequence ID" value="NZ_FQXH01000005.1"/>
</dbReference>
<dbReference type="STRING" id="1123350.SAMN02744040_00071"/>
<proteinExistence type="predicted"/>
<organism evidence="2 3">
    <name type="scientific">Tepidibacter thalassicus DSM 15285</name>
    <dbReference type="NCBI Taxonomy" id="1123350"/>
    <lineage>
        <taxon>Bacteria</taxon>
        <taxon>Bacillati</taxon>
        <taxon>Bacillota</taxon>
        <taxon>Clostridia</taxon>
        <taxon>Peptostreptococcales</taxon>
        <taxon>Peptostreptococcaceae</taxon>
        <taxon>Tepidibacter</taxon>
    </lineage>
</organism>
<dbReference type="AlphaFoldDB" id="A0A1M5NJ88"/>
<dbReference type="Gene3D" id="1.10.260.40">
    <property type="entry name" value="lambda repressor-like DNA-binding domains"/>
    <property type="match status" value="1"/>
</dbReference>
<evidence type="ECO:0000259" key="1">
    <source>
        <dbReference type="PROSITE" id="PS50943"/>
    </source>
</evidence>
<evidence type="ECO:0000313" key="3">
    <source>
        <dbReference type="Proteomes" id="UP000242520"/>
    </source>
</evidence>
<dbReference type="CDD" id="cd00093">
    <property type="entry name" value="HTH_XRE"/>
    <property type="match status" value="1"/>
</dbReference>
<dbReference type="OrthoDB" id="2735991at2"/>
<dbReference type="InterPro" id="IPR001387">
    <property type="entry name" value="Cro/C1-type_HTH"/>
</dbReference>
<dbReference type="PROSITE" id="PS50943">
    <property type="entry name" value="HTH_CROC1"/>
    <property type="match status" value="1"/>
</dbReference>
<dbReference type="Proteomes" id="UP000242520">
    <property type="component" value="Unassembled WGS sequence"/>
</dbReference>
<accession>A0A1M5NJ88</accession>
<dbReference type="SUPFAM" id="SSF47413">
    <property type="entry name" value="lambda repressor-like DNA-binding domains"/>
    <property type="match status" value="1"/>
</dbReference>
<name>A0A1M5NJ88_9FIRM</name>
<evidence type="ECO:0000313" key="2">
    <source>
        <dbReference type="EMBL" id="SHG89581.1"/>
    </source>
</evidence>
<sequence>MGNYSFDIHERIKYLRERVLNINQSEMSAKLGIRQGSLSDIERKRTKKVTDRIIKDICREFSVNEEWLRFGKGEMFIENDSTIISKLSTEYNLDSLDKKIIESYLKLGEEQRKVIKDYVYSLAKAINSDEEIAATKENVLEKKQNMSQNEEDSIEKELNAYRLELEAEKKGKTSLVLDERKESLG</sequence>
<dbReference type="SMART" id="SM00530">
    <property type="entry name" value="HTH_XRE"/>
    <property type="match status" value="1"/>
</dbReference>
<protein>
    <submittedName>
        <fullName evidence="2">Helix-turn-helix domain-containing protein</fullName>
    </submittedName>
</protein>
<gene>
    <name evidence="2" type="ORF">SAMN02744040_00071</name>
</gene>
<dbReference type="GO" id="GO:0003677">
    <property type="term" value="F:DNA binding"/>
    <property type="evidence" value="ECO:0007669"/>
    <property type="project" value="InterPro"/>
</dbReference>
<dbReference type="InterPro" id="IPR010982">
    <property type="entry name" value="Lambda_DNA-bd_dom_sf"/>
</dbReference>